<organism evidence="2 3">
    <name type="scientific">Clytia hemisphaerica</name>
    <dbReference type="NCBI Taxonomy" id="252671"/>
    <lineage>
        <taxon>Eukaryota</taxon>
        <taxon>Metazoa</taxon>
        <taxon>Cnidaria</taxon>
        <taxon>Hydrozoa</taxon>
        <taxon>Hydroidolina</taxon>
        <taxon>Leptothecata</taxon>
        <taxon>Obeliida</taxon>
        <taxon>Clytiidae</taxon>
        <taxon>Clytia</taxon>
    </lineage>
</organism>
<evidence type="ECO:0008006" key="4">
    <source>
        <dbReference type="Google" id="ProtNLM"/>
    </source>
</evidence>
<name>A0A7M5X281_9CNID</name>
<protein>
    <recommendedName>
        <fullName evidence="4">Cnidarian restricted protein</fullName>
    </recommendedName>
</protein>
<evidence type="ECO:0000313" key="2">
    <source>
        <dbReference type="EnsemblMetazoa" id="CLYHEMP016627.1"/>
    </source>
</evidence>
<proteinExistence type="predicted"/>
<sequence length="107" mass="12637">MTSGRFLWNFPKFLHIICLVLLSVRVGGDLSSKCEPRKDNEKIPSTSYEDSKMLLICHLPFRRCHHYREKSHKQLCCQGALMFCNLQRHVACKPFCQCWKENCIKLY</sequence>
<evidence type="ECO:0000313" key="3">
    <source>
        <dbReference type="Proteomes" id="UP000594262"/>
    </source>
</evidence>
<reference evidence="2" key="1">
    <citation type="submission" date="2021-01" db="UniProtKB">
        <authorList>
            <consortium name="EnsemblMetazoa"/>
        </authorList>
    </citation>
    <scope>IDENTIFICATION</scope>
</reference>
<evidence type="ECO:0000256" key="1">
    <source>
        <dbReference type="SAM" id="SignalP"/>
    </source>
</evidence>
<dbReference type="EnsemblMetazoa" id="CLYHEMT016627.1">
    <property type="protein sequence ID" value="CLYHEMP016627.1"/>
    <property type="gene ID" value="CLYHEMG016627"/>
</dbReference>
<keyword evidence="1" id="KW-0732">Signal</keyword>
<dbReference type="Proteomes" id="UP000594262">
    <property type="component" value="Unplaced"/>
</dbReference>
<feature type="signal peptide" evidence="1">
    <location>
        <begin position="1"/>
        <end position="28"/>
    </location>
</feature>
<keyword evidence="3" id="KW-1185">Reference proteome</keyword>
<accession>A0A7M5X281</accession>
<feature type="chain" id="PRO_5029898948" description="Cnidarian restricted protein" evidence="1">
    <location>
        <begin position="29"/>
        <end position="107"/>
    </location>
</feature>
<dbReference type="AlphaFoldDB" id="A0A7M5X281"/>